<accession>A0AAE1SJI3</accession>
<evidence type="ECO:0000259" key="2">
    <source>
        <dbReference type="Pfam" id="PF00544"/>
    </source>
</evidence>
<dbReference type="GO" id="GO:0030570">
    <property type="term" value="F:pectate lyase activity"/>
    <property type="evidence" value="ECO:0007669"/>
    <property type="project" value="InterPro"/>
</dbReference>
<keyword evidence="4" id="KW-1185">Reference proteome</keyword>
<reference evidence="3" key="1">
    <citation type="submission" date="2023-12" db="EMBL/GenBank/DDBJ databases">
        <title>Genome assembly of Anisodus tanguticus.</title>
        <authorList>
            <person name="Wang Y.-J."/>
        </authorList>
    </citation>
    <scope>NUCLEOTIDE SEQUENCE</scope>
    <source>
        <strain evidence="3">KB-2021</strain>
        <tissue evidence="3">Leaf</tissue>
    </source>
</reference>
<dbReference type="InterPro" id="IPR011050">
    <property type="entry name" value="Pectin_lyase_fold/virulence"/>
</dbReference>
<dbReference type="EMBL" id="JAVYJV010000005">
    <property type="protein sequence ID" value="KAK4370801.1"/>
    <property type="molecule type" value="Genomic_DNA"/>
</dbReference>
<protein>
    <recommendedName>
        <fullName evidence="2">Pectate lyase domain-containing protein</fullName>
    </recommendedName>
</protein>
<dbReference type="InterPro" id="IPR045032">
    <property type="entry name" value="PEL"/>
</dbReference>
<comment type="caution">
    <text evidence="3">The sequence shown here is derived from an EMBL/GenBank/DDBJ whole genome shotgun (WGS) entry which is preliminary data.</text>
</comment>
<sequence>MDGLIDAIMRFTAVTISNNYMTHHDKVMLLGHSDSHVQDKNMQVTISFNHFGEDWLRTSHEPLVIEESLLELENMEDGMKDLTTEQPTIDLDGRCLVGYF</sequence>
<dbReference type="Pfam" id="PF00544">
    <property type="entry name" value="Pectate_lyase_4"/>
    <property type="match status" value="1"/>
</dbReference>
<dbReference type="Gene3D" id="2.160.20.10">
    <property type="entry name" value="Single-stranded right-handed beta-helix, Pectin lyase-like"/>
    <property type="match status" value="1"/>
</dbReference>
<name>A0AAE1SJI3_9SOLA</name>
<dbReference type="PANTHER" id="PTHR31683:SF76">
    <property type="entry name" value="PECTATE LYASE"/>
    <property type="match status" value="1"/>
</dbReference>
<dbReference type="SUPFAM" id="SSF51126">
    <property type="entry name" value="Pectin lyase-like"/>
    <property type="match status" value="1"/>
</dbReference>
<dbReference type="PANTHER" id="PTHR31683">
    <property type="entry name" value="PECTATE LYASE 18-RELATED"/>
    <property type="match status" value="1"/>
</dbReference>
<keyword evidence="1" id="KW-0456">Lyase</keyword>
<feature type="domain" description="Pectate lyase" evidence="2">
    <location>
        <begin position="2"/>
        <end position="53"/>
    </location>
</feature>
<dbReference type="AlphaFoldDB" id="A0AAE1SJI3"/>
<evidence type="ECO:0000313" key="4">
    <source>
        <dbReference type="Proteomes" id="UP001291623"/>
    </source>
</evidence>
<dbReference type="Proteomes" id="UP001291623">
    <property type="component" value="Unassembled WGS sequence"/>
</dbReference>
<dbReference type="InterPro" id="IPR002022">
    <property type="entry name" value="Pec_lyase"/>
</dbReference>
<evidence type="ECO:0000313" key="3">
    <source>
        <dbReference type="EMBL" id="KAK4370801.1"/>
    </source>
</evidence>
<dbReference type="InterPro" id="IPR012334">
    <property type="entry name" value="Pectin_lyas_fold"/>
</dbReference>
<proteinExistence type="predicted"/>
<evidence type="ECO:0000256" key="1">
    <source>
        <dbReference type="ARBA" id="ARBA00023239"/>
    </source>
</evidence>
<gene>
    <name evidence="3" type="ORF">RND71_010276</name>
</gene>
<organism evidence="3 4">
    <name type="scientific">Anisodus tanguticus</name>
    <dbReference type="NCBI Taxonomy" id="243964"/>
    <lineage>
        <taxon>Eukaryota</taxon>
        <taxon>Viridiplantae</taxon>
        <taxon>Streptophyta</taxon>
        <taxon>Embryophyta</taxon>
        <taxon>Tracheophyta</taxon>
        <taxon>Spermatophyta</taxon>
        <taxon>Magnoliopsida</taxon>
        <taxon>eudicotyledons</taxon>
        <taxon>Gunneridae</taxon>
        <taxon>Pentapetalae</taxon>
        <taxon>asterids</taxon>
        <taxon>lamiids</taxon>
        <taxon>Solanales</taxon>
        <taxon>Solanaceae</taxon>
        <taxon>Solanoideae</taxon>
        <taxon>Hyoscyameae</taxon>
        <taxon>Anisodus</taxon>
    </lineage>
</organism>